<reference evidence="1" key="1">
    <citation type="journal article" date="2014" name="Int. J. Syst. Evol. Microbiol.">
        <title>Complete genome sequence of Corynebacterium casei LMG S-19264T (=DSM 44701T), isolated from a smear-ripened cheese.</title>
        <authorList>
            <consortium name="US DOE Joint Genome Institute (JGI-PGF)"/>
            <person name="Walter F."/>
            <person name="Albersmeier A."/>
            <person name="Kalinowski J."/>
            <person name="Ruckert C."/>
        </authorList>
    </citation>
    <scope>NUCLEOTIDE SEQUENCE</scope>
    <source>
        <strain evidence="1">CGMCC 4.3508</strain>
    </source>
</reference>
<reference evidence="1" key="2">
    <citation type="submission" date="2020-09" db="EMBL/GenBank/DDBJ databases">
        <authorList>
            <person name="Sun Q."/>
            <person name="Zhou Y."/>
        </authorList>
    </citation>
    <scope>NUCLEOTIDE SEQUENCE</scope>
    <source>
        <strain evidence="1">CGMCC 4.3508</strain>
    </source>
</reference>
<protein>
    <submittedName>
        <fullName evidence="1">Uncharacterized protein</fullName>
    </submittedName>
</protein>
<gene>
    <name evidence="1" type="ORF">GCM10011588_20300</name>
</gene>
<dbReference type="RefSeq" id="WP_058855833.1">
    <property type="nucleotide sequence ID" value="NZ_BMMH01000003.1"/>
</dbReference>
<dbReference type="AlphaFoldDB" id="A0A917RFD5"/>
<sequence length="155" mass="16034">MEPVTMAVAAVAAGAAAGLTGAAEQAVTDAYQAVKRLIGGRYQSVDVEIVERQPESNNRRAVLAEELEQAGAGDDEELLVAARRVLVAVHRHAPQAAAVVGVRLQEVRAGELTITDITSTGSGVVAEGMSVDGSFTISGIRAGSEQPLHPPRAQQ</sequence>
<keyword evidence="2" id="KW-1185">Reference proteome</keyword>
<proteinExistence type="predicted"/>
<organism evidence="1 2">
    <name type="scientific">Nocardia jinanensis</name>
    <dbReference type="NCBI Taxonomy" id="382504"/>
    <lineage>
        <taxon>Bacteria</taxon>
        <taxon>Bacillati</taxon>
        <taxon>Actinomycetota</taxon>
        <taxon>Actinomycetes</taxon>
        <taxon>Mycobacteriales</taxon>
        <taxon>Nocardiaceae</taxon>
        <taxon>Nocardia</taxon>
    </lineage>
</organism>
<name>A0A917RFD5_9NOCA</name>
<dbReference type="EMBL" id="BMMH01000003">
    <property type="protein sequence ID" value="GGL05784.1"/>
    <property type="molecule type" value="Genomic_DNA"/>
</dbReference>
<evidence type="ECO:0000313" key="1">
    <source>
        <dbReference type="EMBL" id="GGL05784.1"/>
    </source>
</evidence>
<accession>A0A917RFD5</accession>
<comment type="caution">
    <text evidence="1">The sequence shown here is derived from an EMBL/GenBank/DDBJ whole genome shotgun (WGS) entry which is preliminary data.</text>
</comment>
<evidence type="ECO:0000313" key="2">
    <source>
        <dbReference type="Proteomes" id="UP000638263"/>
    </source>
</evidence>
<dbReference type="Proteomes" id="UP000638263">
    <property type="component" value="Unassembled WGS sequence"/>
</dbReference>